<feature type="chain" id="PRO_5011623498" evidence="1">
    <location>
        <begin position="23"/>
        <end position="328"/>
    </location>
</feature>
<dbReference type="Proteomes" id="UP000199469">
    <property type="component" value="Unassembled WGS sequence"/>
</dbReference>
<evidence type="ECO:0000313" key="3">
    <source>
        <dbReference type="Proteomes" id="UP000199469"/>
    </source>
</evidence>
<accession>A0A1I0RZV0</accession>
<organism evidence="2 3">
    <name type="scientific">Chryseobacterium wanjuense</name>
    <dbReference type="NCBI Taxonomy" id="356305"/>
    <lineage>
        <taxon>Bacteria</taxon>
        <taxon>Pseudomonadati</taxon>
        <taxon>Bacteroidota</taxon>
        <taxon>Flavobacteriia</taxon>
        <taxon>Flavobacteriales</taxon>
        <taxon>Weeksellaceae</taxon>
        <taxon>Chryseobacterium group</taxon>
        <taxon>Chryseobacterium</taxon>
    </lineage>
</organism>
<dbReference type="AlphaFoldDB" id="A0A1I0RZV0"/>
<gene>
    <name evidence="2" type="ORF">SAMN05421841_3489</name>
</gene>
<proteinExistence type="predicted"/>
<protein>
    <submittedName>
        <fullName evidence="2">Uncharacterized protein</fullName>
    </submittedName>
</protein>
<dbReference type="STRING" id="356305.SAMN05421841_3489"/>
<sequence length="328" mass="34800">MKKFFKKMLVSVLTLPGTFILAQIGINSADPKATLDIVAKTTDGSRPEGIIAPRLTGNQIKLADTQYTGTLAGAIVYASSAVSISSPKTVNITVPGYYYFDGNVWQRFSVTEHTGSVSIPLNGISFQRAALSGDVTAAANSNTTAVTALQGKPLSAAAPIANDLLAFNGTVWAPLPTSSLGIPKQVISVSVPGNQNIAGSINALTIVQFTVENYDPHNTWTNNVFTVPANMGGTYTFNFQIANTHTASTTSTSAFWTMMHVEKSTDGGIGWTKVITDISVAQFNDVDNGNRLFWTGNLNAGDKLRIRAQYNGDTSDIISLGNLAITKL</sequence>
<dbReference type="RefSeq" id="WP_139176872.1">
    <property type="nucleotide sequence ID" value="NZ_FOIU01000003.1"/>
</dbReference>
<evidence type="ECO:0000313" key="2">
    <source>
        <dbReference type="EMBL" id="SEW47295.1"/>
    </source>
</evidence>
<evidence type="ECO:0000256" key="1">
    <source>
        <dbReference type="SAM" id="SignalP"/>
    </source>
</evidence>
<feature type="signal peptide" evidence="1">
    <location>
        <begin position="1"/>
        <end position="22"/>
    </location>
</feature>
<keyword evidence="3" id="KW-1185">Reference proteome</keyword>
<keyword evidence="1" id="KW-0732">Signal</keyword>
<name>A0A1I0RZV0_9FLAO</name>
<dbReference type="EMBL" id="FOIU01000003">
    <property type="protein sequence ID" value="SEW47295.1"/>
    <property type="molecule type" value="Genomic_DNA"/>
</dbReference>
<dbReference type="OrthoDB" id="1264562at2"/>
<reference evidence="3" key="1">
    <citation type="submission" date="2016-10" db="EMBL/GenBank/DDBJ databases">
        <authorList>
            <person name="Varghese N."/>
            <person name="Submissions S."/>
        </authorList>
    </citation>
    <scope>NUCLEOTIDE SEQUENCE [LARGE SCALE GENOMIC DNA]</scope>
    <source>
        <strain evidence="3">DSM 17724</strain>
    </source>
</reference>